<gene>
    <name evidence="3" type="ORF">FA584_12370</name>
</gene>
<dbReference type="EMBL" id="CP039734">
    <property type="protein sequence ID" value="QIR76949.1"/>
    <property type="molecule type" value="Genomic_DNA"/>
</dbReference>
<evidence type="ECO:0000313" key="4">
    <source>
        <dbReference type="Proteomes" id="UP000502831"/>
    </source>
</evidence>
<keyword evidence="2" id="KW-0472">Membrane</keyword>
<feature type="transmembrane region" description="Helical" evidence="2">
    <location>
        <begin position="99"/>
        <end position="118"/>
    </location>
</feature>
<dbReference type="Proteomes" id="UP000502831">
    <property type="component" value="Chromosome"/>
</dbReference>
<keyword evidence="2" id="KW-1133">Transmembrane helix</keyword>
<sequence length="204" mass="23944">MFSKFMKFFEVKEDETLDYMDPDKLLKKKKRVLKDPLNQEEEDEFFRQLEEEENTSERQNTYKEPRSAPKQNISRESVLKKMSQCMKERDWNPKHHPKIVITVACVLLGSVVVAMILYEAPNPLIGKWKPQGKNVFPPTGDIEFFKDKVQMMGATTIVHYKIDHSNIRIINPLTNTSITFVLKDDKNIESDLFGVKTNYRKVEK</sequence>
<dbReference type="RefSeq" id="WP_167750408.1">
    <property type="nucleotide sequence ID" value="NZ_CP039734.2"/>
</dbReference>
<evidence type="ECO:0000256" key="1">
    <source>
        <dbReference type="SAM" id="MobiDB-lite"/>
    </source>
</evidence>
<keyword evidence="2" id="KW-0812">Transmembrane</keyword>
<evidence type="ECO:0000256" key="2">
    <source>
        <dbReference type="SAM" id="Phobius"/>
    </source>
</evidence>
<name>A0A6G9VVI1_9BACT</name>
<feature type="region of interest" description="Disordered" evidence="1">
    <location>
        <begin position="38"/>
        <end position="75"/>
    </location>
</feature>
<reference evidence="3 4" key="1">
    <citation type="journal article" date="2017" name="Environ. Sci. Technol.">
        <title>Organohalide Respiration with Chlorinated Ethenes under Low pH Conditions.</title>
        <authorList>
            <person name="Yang Y."/>
            <person name="Capiro N.L."/>
            <person name="Marcet T.F."/>
            <person name="Yan J."/>
            <person name="Pennell K.D."/>
            <person name="Loffler F.E."/>
        </authorList>
    </citation>
    <scope>NUCLEOTIDE SEQUENCE [LARGE SCALE GENOMIC DNA]</scope>
    <source>
        <strain evidence="3 4">ACSDCE</strain>
    </source>
</reference>
<evidence type="ECO:0000313" key="3">
    <source>
        <dbReference type="EMBL" id="QIR76949.1"/>
    </source>
</evidence>
<organism evidence="3 4">
    <name type="scientific">Sulfurospirillum diekertiae</name>
    <dbReference type="NCBI Taxonomy" id="1854492"/>
    <lineage>
        <taxon>Bacteria</taxon>
        <taxon>Pseudomonadati</taxon>
        <taxon>Campylobacterota</taxon>
        <taxon>Epsilonproteobacteria</taxon>
        <taxon>Campylobacterales</taxon>
        <taxon>Sulfurospirillaceae</taxon>
        <taxon>Sulfurospirillum</taxon>
    </lineage>
</organism>
<protein>
    <submittedName>
        <fullName evidence="3">Uncharacterized protein</fullName>
    </submittedName>
</protein>
<accession>A0A6G9VVI1</accession>
<proteinExistence type="predicted"/>
<feature type="compositionally biased region" description="Acidic residues" evidence="1">
    <location>
        <begin position="38"/>
        <end position="54"/>
    </location>
</feature>
<dbReference type="AlphaFoldDB" id="A0A6G9VVI1"/>